<feature type="compositionally biased region" description="Pro residues" evidence="6">
    <location>
        <begin position="340"/>
        <end position="364"/>
    </location>
</feature>
<feature type="region of interest" description="Disordered" evidence="6">
    <location>
        <begin position="241"/>
        <end position="706"/>
    </location>
</feature>
<dbReference type="InterPro" id="IPR037525">
    <property type="entry name" value="Velvet_dom"/>
</dbReference>
<feature type="compositionally biased region" description="Low complexity" evidence="6">
    <location>
        <begin position="365"/>
        <end position="379"/>
    </location>
</feature>
<feature type="compositionally biased region" description="Basic and acidic residues" evidence="6">
    <location>
        <begin position="655"/>
        <end position="666"/>
    </location>
</feature>
<feature type="compositionally biased region" description="Basic and acidic residues" evidence="6">
    <location>
        <begin position="675"/>
        <end position="686"/>
    </location>
</feature>
<reference evidence="8" key="1">
    <citation type="journal article" date="2023" name="BMC Genomics">
        <title>Chromosome-level genome assemblies of Cutaneotrichosporon spp. (Trichosporonales, Basidiomycota) reveal imbalanced evolution between nucleotide sequences and chromosome synteny.</title>
        <authorList>
            <person name="Kobayashi Y."/>
            <person name="Kayamori A."/>
            <person name="Aoki K."/>
            <person name="Shiwa Y."/>
            <person name="Matsutani M."/>
            <person name="Fujita N."/>
            <person name="Sugita T."/>
            <person name="Iwasaki W."/>
            <person name="Tanaka N."/>
            <person name="Takashima M."/>
        </authorList>
    </citation>
    <scope>NUCLEOTIDE SEQUENCE</scope>
    <source>
        <strain evidence="8">HIS019</strain>
    </source>
</reference>
<keyword evidence="3" id="KW-0805">Transcription regulation</keyword>
<keyword evidence="4" id="KW-0804">Transcription</keyword>
<dbReference type="GO" id="GO:0005634">
    <property type="term" value="C:nucleus"/>
    <property type="evidence" value="ECO:0007669"/>
    <property type="project" value="UniProtKB-SubCell"/>
</dbReference>
<feature type="region of interest" description="Disordered" evidence="6">
    <location>
        <begin position="1"/>
        <end position="47"/>
    </location>
</feature>
<dbReference type="Pfam" id="PF11754">
    <property type="entry name" value="Velvet"/>
    <property type="match status" value="3"/>
</dbReference>
<evidence type="ECO:0000256" key="5">
    <source>
        <dbReference type="ARBA" id="ARBA00023242"/>
    </source>
</evidence>
<sequence length="706" mass="79476">MDLDRASGPKDKRGSVSSSPGSSPAEAVDKGKQPGKSSGSGSGSADNKWVESVDYAYEYVPVTQKREGRKNIQYELIMRQEPQQARMCGVGEKSDRRPVDPTPIIQLKVKTDKGEEITPMGNDGKGRSNGQLYMQNPYYFLFACLVGGDDQDSELHVIDDGRTRFLTGTPVSSLYHLKDIDNKDAAFFVFPDLGVRKEGSQEVYYCTTVHTQTFSVYSAKKFPGMQKATELSRVFAEQGLKIRVRKDPRPARNKPAGKRPKSAGMSDDEDPYNQKRHRPGSQAAYLGLEGPRYPSDPPYASYPPPPNNGYYAQYGHGGGGPMAPPPPPAFDGYRPGSSGGPPPHHMPPGAPPPPPPHPPPPTAYPGPSYSYPPNYGPGYQRQAGRHSLPPNYPPEAAYGNYPPGPPPPNAAPYDPRWADRDPRDAPPRHRDPREEMRVPREMSVPRDPREMSVPRDPREMSVPRDPRELSVPLREVPPRDPRELTPRDPRDPREMPPRDHRELQPRDYRDPREVYAHDMRDPRVDPRGDPRYDPRVDPRVDARVDRRVDPRVDPRVDHRVDPRLEHRVDPRADPRYDQRDPYYRGPEPDHPPRSAGSIRPPVHQPPVDRHRPTTAPAPREHQYHHPHRPPHRPPPPQRLPSMSSRMDAPPSLGTYHRDPRDREDGSRPGSGWSQDSRRSHSYRSNERPGSPDAKPTGRMGLGHLVD</sequence>
<dbReference type="RefSeq" id="XP_060453523.1">
    <property type="nucleotide sequence ID" value="XM_060604292.1"/>
</dbReference>
<feature type="compositionally biased region" description="Basic residues" evidence="6">
    <location>
        <begin position="251"/>
        <end position="261"/>
    </location>
</feature>
<gene>
    <name evidence="8" type="ORF">CcaverHIS019_0109750</name>
</gene>
<dbReference type="PANTHER" id="PTHR33572:SF18">
    <property type="entry name" value="SPORE DEVELOPMENT REGULATOR VOSA"/>
    <property type="match status" value="1"/>
</dbReference>
<dbReference type="AlphaFoldDB" id="A0AA48I2M7"/>
<dbReference type="GeneID" id="85492128"/>
<dbReference type="Gene3D" id="2.60.40.3960">
    <property type="entry name" value="Velvet domain"/>
    <property type="match status" value="1"/>
</dbReference>
<proteinExistence type="predicted"/>
<protein>
    <recommendedName>
        <fullName evidence="7">Velvet domain-containing protein</fullName>
    </recommendedName>
</protein>
<dbReference type="InterPro" id="IPR021740">
    <property type="entry name" value="Velvet"/>
</dbReference>
<dbReference type="GO" id="GO:0030435">
    <property type="term" value="P:sporulation resulting in formation of a cellular spore"/>
    <property type="evidence" value="ECO:0007669"/>
    <property type="project" value="UniProtKB-KW"/>
</dbReference>
<evidence type="ECO:0000256" key="4">
    <source>
        <dbReference type="ARBA" id="ARBA00023163"/>
    </source>
</evidence>
<dbReference type="PROSITE" id="PS51821">
    <property type="entry name" value="VELVET"/>
    <property type="match status" value="1"/>
</dbReference>
<comment type="subcellular location">
    <subcellularLocation>
        <location evidence="1">Nucleus</location>
    </subcellularLocation>
</comment>
<evidence type="ECO:0000259" key="7">
    <source>
        <dbReference type="PROSITE" id="PS51821"/>
    </source>
</evidence>
<dbReference type="Proteomes" id="UP001233271">
    <property type="component" value="Chromosome 1"/>
</dbReference>
<evidence type="ECO:0000256" key="2">
    <source>
        <dbReference type="ARBA" id="ARBA00022969"/>
    </source>
</evidence>
<dbReference type="InterPro" id="IPR038491">
    <property type="entry name" value="Velvet_dom_sf"/>
</dbReference>
<keyword evidence="9" id="KW-1185">Reference proteome</keyword>
<feature type="compositionally biased region" description="Low complexity" evidence="6">
    <location>
        <begin position="15"/>
        <end position="24"/>
    </location>
</feature>
<dbReference type="EMBL" id="AP028212">
    <property type="protein sequence ID" value="BEI88257.1"/>
    <property type="molecule type" value="Genomic_DNA"/>
</dbReference>
<evidence type="ECO:0000256" key="6">
    <source>
        <dbReference type="SAM" id="MobiDB-lite"/>
    </source>
</evidence>
<keyword evidence="2" id="KW-0749">Sporulation</keyword>
<feature type="compositionally biased region" description="Basic and acidic residues" evidence="6">
    <location>
        <begin position="416"/>
        <end position="468"/>
    </location>
</feature>
<feature type="domain" description="Velvet" evidence="7">
    <location>
        <begin position="69"/>
        <end position="245"/>
    </location>
</feature>
<evidence type="ECO:0000256" key="1">
    <source>
        <dbReference type="ARBA" id="ARBA00004123"/>
    </source>
</evidence>
<evidence type="ECO:0000256" key="3">
    <source>
        <dbReference type="ARBA" id="ARBA00023015"/>
    </source>
</evidence>
<evidence type="ECO:0000313" key="9">
    <source>
        <dbReference type="Proteomes" id="UP001233271"/>
    </source>
</evidence>
<feature type="compositionally biased region" description="Basic and acidic residues" evidence="6">
    <location>
        <begin position="1"/>
        <end position="14"/>
    </location>
</feature>
<feature type="compositionally biased region" description="Basic and acidic residues" evidence="6">
    <location>
        <begin position="476"/>
        <end position="592"/>
    </location>
</feature>
<dbReference type="KEGG" id="ccac:CcaHIS019_0109750"/>
<organism evidence="8 9">
    <name type="scientific">Cutaneotrichosporon cavernicola</name>
    <dbReference type="NCBI Taxonomy" id="279322"/>
    <lineage>
        <taxon>Eukaryota</taxon>
        <taxon>Fungi</taxon>
        <taxon>Dikarya</taxon>
        <taxon>Basidiomycota</taxon>
        <taxon>Agaricomycotina</taxon>
        <taxon>Tremellomycetes</taxon>
        <taxon>Trichosporonales</taxon>
        <taxon>Trichosporonaceae</taxon>
        <taxon>Cutaneotrichosporon</taxon>
    </lineage>
</organism>
<evidence type="ECO:0000313" key="8">
    <source>
        <dbReference type="EMBL" id="BEI88257.1"/>
    </source>
</evidence>
<accession>A0AA48I2M7</accession>
<name>A0AA48I2M7_9TREE</name>
<dbReference type="PANTHER" id="PTHR33572">
    <property type="entry name" value="SPORE DEVELOPMENT REGULATOR VOSA"/>
    <property type="match status" value="1"/>
</dbReference>
<feature type="compositionally biased region" description="Pro residues" evidence="6">
    <location>
        <begin position="294"/>
        <end position="307"/>
    </location>
</feature>
<keyword evidence="5" id="KW-0539">Nucleus</keyword>